<sequence>MDDSSQIPPDRLVELVQHDRDSARAPLEQLRAAPTDDRKAALQRLRNAIVDEGVTVGPAVQALAAFLGDEERSVRLTAAKLFVAIARCDPDAAESVVPPLRDRLADDEEFYFVRARSAEALGYVALEHTEAVATPEVVAELRLGLDFDEPEVKQKLAKALEHVAIGDPGRLTHQVAKLADHLADEDELVRYHLCSALAAVGCASPSSLGPAVDPLCERLADGTPQVRGRAAEALGVFGRDADEVVTVPSAAVDTLRSETDTETQFLADRARFALDGWDEGVASGVADDVGSVEGIRESTAEAVEAIRTPAGEECPHCGVGLPVDSPPVCPRCGAPR</sequence>
<dbReference type="PANTHER" id="PTHR12697:SF5">
    <property type="entry name" value="DEOXYHYPUSINE HYDROXYLASE"/>
    <property type="match status" value="1"/>
</dbReference>
<dbReference type="RefSeq" id="WP_220589302.1">
    <property type="nucleotide sequence ID" value="NZ_RKLQ01000002.1"/>
</dbReference>
<organism evidence="1 2">
    <name type="scientific">Haloarcula salinisoli</name>
    <dbReference type="NCBI Taxonomy" id="2487746"/>
    <lineage>
        <taxon>Archaea</taxon>
        <taxon>Methanobacteriati</taxon>
        <taxon>Methanobacteriota</taxon>
        <taxon>Stenosarchaea group</taxon>
        <taxon>Halobacteria</taxon>
        <taxon>Halobacteriales</taxon>
        <taxon>Haloarculaceae</taxon>
        <taxon>Haloarcula</taxon>
    </lineage>
</organism>
<gene>
    <name evidence="1" type="ORF">EGD98_15690</name>
</gene>
<accession>A0A8J8C911</accession>
<evidence type="ECO:0000313" key="1">
    <source>
        <dbReference type="EMBL" id="MBX0305111.1"/>
    </source>
</evidence>
<dbReference type="SUPFAM" id="SSF48371">
    <property type="entry name" value="ARM repeat"/>
    <property type="match status" value="1"/>
</dbReference>
<dbReference type="InterPro" id="IPR011989">
    <property type="entry name" value="ARM-like"/>
</dbReference>
<dbReference type="Proteomes" id="UP000783863">
    <property type="component" value="Unassembled WGS sequence"/>
</dbReference>
<dbReference type="GO" id="GO:0016491">
    <property type="term" value="F:oxidoreductase activity"/>
    <property type="evidence" value="ECO:0007669"/>
    <property type="project" value="TreeGrafter"/>
</dbReference>
<dbReference type="EMBL" id="RKLQ01000002">
    <property type="protein sequence ID" value="MBX0305111.1"/>
    <property type="molecule type" value="Genomic_DNA"/>
</dbReference>
<dbReference type="PANTHER" id="PTHR12697">
    <property type="entry name" value="PBS LYASE HEAT-LIKE PROTEIN"/>
    <property type="match status" value="1"/>
</dbReference>
<dbReference type="Gene3D" id="1.25.10.10">
    <property type="entry name" value="Leucine-rich Repeat Variant"/>
    <property type="match status" value="1"/>
</dbReference>
<dbReference type="Pfam" id="PF20168">
    <property type="entry name" value="PDS5"/>
    <property type="match status" value="1"/>
</dbReference>
<keyword evidence="2" id="KW-1185">Reference proteome</keyword>
<dbReference type="InterPro" id="IPR016024">
    <property type="entry name" value="ARM-type_fold"/>
</dbReference>
<reference evidence="1" key="1">
    <citation type="submission" date="2021-06" db="EMBL/GenBank/DDBJ databases">
        <title>Halomicroarcula sp. F24A a new haloarchaeum isolated from saline soil.</title>
        <authorList>
            <person name="Duran-Viseras A."/>
            <person name="Sanchez-Porro C."/>
            <person name="Ventosa A."/>
        </authorList>
    </citation>
    <scope>NUCLEOTIDE SEQUENCE</scope>
    <source>
        <strain evidence="1">F24A</strain>
    </source>
</reference>
<proteinExistence type="predicted"/>
<name>A0A8J8C911_9EURY</name>
<evidence type="ECO:0000313" key="2">
    <source>
        <dbReference type="Proteomes" id="UP000783863"/>
    </source>
</evidence>
<protein>
    <submittedName>
        <fullName evidence="1">HEAT repeat domain-containing protein</fullName>
    </submittedName>
</protein>
<dbReference type="AlphaFoldDB" id="A0A8J8C911"/>
<comment type="caution">
    <text evidence="1">The sequence shown here is derived from an EMBL/GenBank/DDBJ whole genome shotgun (WGS) entry which is preliminary data.</text>
</comment>